<evidence type="ECO:0000256" key="9">
    <source>
        <dbReference type="ARBA" id="ARBA00023204"/>
    </source>
</evidence>
<gene>
    <name evidence="13" type="primary">mfd</name>
    <name evidence="17" type="ORF">SAMN02910262_01959</name>
</gene>
<dbReference type="InterPro" id="IPR047112">
    <property type="entry name" value="RecG/Mfd"/>
</dbReference>
<dbReference type="SMART" id="SM00490">
    <property type="entry name" value="HELICc"/>
    <property type="match status" value="1"/>
</dbReference>
<dbReference type="InterPro" id="IPR036101">
    <property type="entry name" value="CarD-like/TRCF_RID_sf"/>
</dbReference>
<dbReference type="GO" id="GO:0005524">
    <property type="term" value="F:ATP binding"/>
    <property type="evidence" value="ECO:0007669"/>
    <property type="project" value="UniProtKB-UniRule"/>
</dbReference>
<evidence type="ECO:0000256" key="7">
    <source>
        <dbReference type="ARBA" id="ARBA00022840"/>
    </source>
</evidence>
<dbReference type="Gene3D" id="3.90.1150.50">
    <property type="entry name" value="Transcription-repair-coupling factor, D7 domain"/>
    <property type="match status" value="1"/>
</dbReference>
<dbReference type="InterPro" id="IPR011545">
    <property type="entry name" value="DEAD/DEAH_box_helicase_dom"/>
</dbReference>
<dbReference type="Gene3D" id="3.30.2060.10">
    <property type="entry name" value="Penicillin-binding protein 1b domain"/>
    <property type="match status" value="1"/>
</dbReference>
<dbReference type="PANTHER" id="PTHR47964">
    <property type="entry name" value="ATP-DEPENDENT DNA HELICASE HOMOLOG RECG, CHLOROPLASTIC"/>
    <property type="match status" value="1"/>
</dbReference>
<evidence type="ECO:0000256" key="6">
    <source>
        <dbReference type="ARBA" id="ARBA00022806"/>
    </source>
</evidence>
<organism evidence="17 18">
    <name type="scientific">[Clostridium] aminophilum</name>
    <dbReference type="NCBI Taxonomy" id="1526"/>
    <lineage>
        <taxon>Bacteria</taxon>
        <taxon>Bacillati</taxon>
        <taxon>Bacillota</taxon>
        <taxon>Clostridia</taxon>
        <taxon>Lachnospirales</taxon>
        <taxon>Lachnospiraceae</taxon>
    </lineage>
</organism>
<sequence>MGAIFENPLHELAEYEALREALEKGKGPVMVSGTVESQKVHLAAELATERKDEGWTLIIAEDELKAKSIAEDFRCFRRDVMIYPARDLLFYNSDIHGNLLTRQRIRVLEALSSKKSGIVVTTVDALMEHLLPLEMLASRAITIRGAIQLDLADMAKKLSALGYERTAEVDGTGQFSVRGGILDVFPLTAEVPYRIELWGDEIDSIRTFDPETQRSVDTVSEAYIFPATEIVLGDEMIEKGLGKIEKERDKNVKAFRDQMKNEEAFRLTQSVGEVVESLREKMSVHGLASFIRYFTKDTVSFLDYFPENTDVFLDEPQHLKERAEVVEQEFADSMQQRILMGAILPGQADFLFSAKKTMAMMSGARTVMMMSIEQKVTGMAPKTKVSLTTRSVQSYQNNFPLLIEDLKKWQSRNYRMVLVAGSTARAQRLAADLRDYEFRAFSPESAEHRVNPGEIMVVAGNLHRGFEYPMIRFVVITENDIFGANRQKRKKPQKKYSGRSIQSFTELSVGDYVVHETYGLGIYRGIEKIRSNGTEKDYIKIDYRDTDVLYVPATMLDKIQKYAGGDAEKVPKLSKLGGTEWKKTKTKVKKEVEEVAKDLVALYAKRQNGAGYAFGPDTVWQHEFEDSFPFEETDDQLAAIEDTKRDMESTKIMDRLICGDVGFGKTEIAIRAAFKAVQEERQVAVLVPTTILAQQHYNTFIQRMKDFPVNIELMSRFRTPSEMKKTVEGLKKGTVDIVIGTHRILSKDVKFKNLGLLVVDEEQRFGVKHKESIKKLRENVDVLTLSATPIPRTLHMSLAGIRDMSVLEEAPVDRLPIQTYVMEYSDEIIREAIRREMARHGQVYYVHNRVGDIDEITTKIQALVPEARVVYAHGQMKEHELENIMMDFVNGEIDVLVCTTIIETGLDIPNANTIIIHDADKMGLSQLYQLRGRVGRTNRTSFAFLMYRRNMILKEVAEKRLAAIRDFTELGSGIRVAMRDLEIRGAGNVLGAKQSGHMQEVGYDLYCKLLNEAVLLLKGEKVEDDEFITEIKCDISAFIPPKYIPNEFQKLDIYKRISAFADDEDCSDMQDELIDRYGDIPTPVDNLLKVSLLRAHAHRAGMSLIEIRNQEIVITMYPKADLDPSGIPEFVAKYAKKLHMVGAGVPQFIYEEKGKRYPDCTAMFEKTKELVDEFYRLTAVKDKAEEDAQGEGMTRHEIQDTVGRPEGAVRHKSL</sequence>
<keyword evidence="3 13" id="KW-0547">Nucleotide-binding</keyword>
<dbReference type="SUPFAM" id="SSF52540">
    <property type="entry name" value="P-loop containing nucleoside triphosphate hydrolases"/>
    <property type="match status" value="4"/>
</dbReference>
<dbReference type="SMART" id="SM01058">
    <property type="entry name" value="CarD_TRCF"/>
    <property type="match status" value="1"/>
</dbReference>
<reference evidence="17 18" key="1">
    <citation type="submission" date="2016-10" db="EMBL/GenBank/DDBJ databases">
        <authorList>
            <person name="de Groot N.N."/>
        </authorList>
    </citation>
    <scope>NUCLEOTIDE SEQUENCE [LARGE SCALE GENOMIC DNA]</scope>
    <source>
        <strain evidence="17 18">F</strain>
    </source>
</reference>
<dbReference type="EMBL" id="FOZC01000011">
    <property type="protein sequence ID" value="SFR82569.1"/>
    <property type="molecule type" value="Genomic_DNA"/>
</dbReference>
<evidence type="ECO:0000256" key="10">
    <source>
        <dbReference type="ARBA" id="ARBA00061104"/>
    </source>
</evidence>
<dbReference type="Pfam" id="PF03461">
    <property type="entry name" value="TRCF"/>
    <property type="match status" value="1"/>
</dbReference>
<dbReference type="Pfam" id="PF02559">
    <property type="entry name" value="CarD_TRCF_RID"/>
    <property type="match status" value="1"/>
</dbReference>
<dbReference type="InterPro" id="IPR004576">
    <property type="entry name" value="Mfd"/>
</dbReference>
<dbReference type="Gene3D" id="2.40.10.170">
    <property type="match status" value="1"/>
</dbReference>
<dbReference type="GO" id="GO:0003684">
    <property type="term" value="F:damaged DNA binding"/>
    <property type="evidence" value="ECO:0007669"/>
    <property type="project" value="InterPro"/>
</dbReference>
<comment type="similarity">
    <text evidence="11 13">In the C-terminal section; belongs to the helicase family. RecG subfamily.</text>
</comment>
<dbReference type="InterPro" id="IPR014001">
    <property type="entry name" value="Helicase_ATP-bd"/>
</dbReference>
<dbReference type="SUPFAM" id="SSF141259">
    <property type="entry name" value="CarD-like"/>
    <property type="match status" value="1"/>
</dbReference>
<keyword evidence="2 13" id="KW-0963">Cytoplasm</keyword>
<evidence type="ECO:0000256" key="4">
    <source>
        <dbReference type="ARBA" id="ARBA00022763"/>
    </source>
</evidence>
<dbReference type="InterPro" id="IPR041471">
    <property type="entry name" value="UvrB_inter"/>
</dbReference>
<dbReference type="Pfam" id="PF00271">
    <property type="entry name" value="Helicase_C"/>
    <property type="match status" value="1"/>
</dbReference>
<evidence type="ECO:0000259" key="16">
    <source>
        <dbReference type="PROSITE" id="PS51194"/>
    </source>
</evidence>
<keyword evidence="6 17" id="KW-0347">Helicase</keyword>
<feature type="domain" description="Helicase ATP-binding" evidence="15">
    <location>
        <begin position="646"/>
        <end position="807"/>
    </location>
</feature>
<dbReference type="Pfam" id="PF17757">
    <property type="entry name" value="UvrB_inter"/>
    <property type="match status" value="1"/>
</dbReference>
<keyword evidence="9 13" id="KW-0234">DNA repair</keyword>
<dbReference type="InterPro" id="IPR005118">
    <property type="entry name" value="TRCF_C"/>
</dbReference>
<evidence type="ECO:0000259" key="15">
    <source>
        <dbReference type="PROSITE" id="PS51192"/>
    </source>
</evidence>
<evidence type="ECO:0000256" key="14">
    <source>
        <dbReference type="SAM" id="MobiDB-lite"/>
    </source>
</evidence>
<dbReference type="GO" id="GO:0016787">
    <property type="term" value="F:hydrolase activity"/>
    <property type="evidence" value="ECO:0007669"/>
    <property type="project" value="UniProtKB-KW"/>
</dbReference>
<dbReference type="SUPFAM" id="SSF143517">
    <property type="entry name" value="TRCF domain-like"/>
    <property type="match status" value="1"/>
</dbReference>
<evidence type="ECO:0000256" key="1">
    <source>
        <dbReference type="ARBA" id="ARBA00004496"/>
    </source>
</evidence>
<keyword evidence="4 13" id="KW-0227">DNA damage</keyword>
<evidence type="ECO:0000256" key="13">
    <source>
        <dbReference type="HAMAP-Rule" id="MF_00969"/>
    </source>
</evidence>
<dbReference type="EC" id="3.6.4.-" evidence="13"/>
<dbReference type="Gene3D" id="3.40.50.300">
    <property type="entry name" value="P-loop containing nucleotide triphosphate hydrolases"/>
    <property type="match status" value="2"/>
</dbReference>
<dbReference type="SMART" id="SM00982">
    <property type="entry name" value="TRCF"/>
    <property type="match status" value="1"/>
</dbReference>
<name>A0A1I6JU98_9FIRM</name>
<feature type="domain" description="Helicase C-terminal" evidence="16">
    <location>
        <begin position="816"/>
        <end position="982"/>
    </location>
</feature>
<dbReference type="GO" id="GO:0000716">
    <property type="term" value="P:transcription-coupled nucleotide-excision repair, DNA damage recognition"/>
    <property type="evidence" value="ECO:0007669"/>
    <property type="project" value="UniProtKB-UniRule"/>
</dbReference>
<dbReference type="AlphaFoldDB" id="A0A1I6JU98"/>
<dbReference type="Gene3D" id="3.40.50.11180">
    <property type="match status" value="1"/>
</dbReference>
<dbReference type="HAMAP" id="MF_00969">
    <property type="entry name" value="TRCF"/>
    <property type="match status" value="1"/>
</dbReference>
<dbReference type="PROSITE" id="PS51192">
    <property type="entry name" value="HELICASE_ATP_BIND_1"/>
    <property type="match status" value="1"/>
</dbReference>
<accession>A0A1I6JU98</accession>
<dbReference type="PROSITE" id="PS51194">
    <property type="entry name" value="HELICASE_CTER"/>
    <property type="match status" value="1"/>
</dbReference>
<keyword evidence="5 13" id="KW-0378">Hydrolase</keyword>
<evidence type="ECO:0000256" key="12">
    <source>
        <dbReference type="ARBA" id="ARBA00070128"/>
    </source>
</evidence>
<feature type="region of interest" description="Disordered" evidence="14">
    <location>
        <begin position="1186"/>
        <end position="1214"/>
    </location>
</feature>
<dbReference type="Pfam" id="PF00270">
    <property type="entry name" value="DEAD"/>
    <property type="match status" value="1"/>
</dbReference>
<evidence type="ECO:0000313" key="17">
    <source>
        <dbReference type="EMBL" id="SFR82569.1"/>
    </source>
</evidence>
<keyword evidence="7 13" id="KW-0067">ATP-binding</keyword>
<dbReference type="GO" id="GO:0005737">
    <property type="term" value="C:cytoplasm"/>
    <property type="evidence" value="ECO:0007669"/>
    <property type="project" value="UniProtKB-SubCell"/>
</dbReference>
<dbReference type="GO" id="GO:0006355">
    <property type="term" value="P:regulation of DNA-templated transcription"/>
    <property type="evidence" value="ECO:0007669"/>
    <property type="project" value="UniProtKB-UniRule"/>
</dbReference>
<evidence type="ECO:0000256" key="5">
    <source>
        <dbReference type="ARBA" id="ARBA00022801"/>
    </source>
</evidence>
<dbReference type="Proteomes" id="UP000214760">
    <property type="component" value="Unassembled WGS sequence"/>
</dbReference>
<evidence type="ECO:0000256" key="8">
    <source>
        <dbReference type="ARBA" id="ARBA00023125"/>
    </source>
</evidence>
<dbReference type="InterPro" id="IPR003711">
    <property type="entry name" value="CarD-like/TRCF_RID"/>
</dbReference>
<protein>
    <recommendedName>
        <fullName evidence="12 13">Transcription-repair-coupling factor</fullName>
        <shortName evidence="13">TRCF</shortName>
        <ecNumber evidence="13">3.6.4.-</ecNumber>
    </recommendedName>
</protein>
<dbReference type="InterPro" id="IPR001650">
    <property type="entry name" value="Helicase_C-like"/>
</dbReference>
<dbReference type="NCBIfam" id="TIGR00580">
    <property type="entry name" value="mfd"/>
    <property type="match status" value="1"/>
</dbReference>
<evidence type="ECO:0000256" key="11">
    <source>
        <dbReference type="ARBA" id="ARBA00061399"/>
    </source>
</evidence>
<dbReference type="RefSeq" id="WP_075034477.1">
    <property type="nucleotide sequence ID" value="NZ_FOZC01000011.1"/>
</dbReference>
<dbReference type="SMART" id="SM00487">
    <property type="entry name" value="DEXDc"/>
    <property type="match status" value="1"/>
</dbReference>
<dbReference type="FunFam" id="3.40.50.300:FF:000546">
    <property type="entry name" value="Transcription-repair-coupling factor"/>
    <property type="match status" value="1"/>
</dbReference>
<proteinExistence type="inferred from homology"/>
<evidence type="ECO:0000313" key="18">
    <source>
        <dbReference type="Proteomes" id="UP000214760"/>
    </source>
</evidence>
<evidence type="ECO:0000256" key="3">
    <source>
        <dbReference type="ARBA" id="ARBA00022741"/>
    </source>
</evidence>
<dbReference type="GO" id="GO:0003678">
    <property type="term" value="F:DNA helicase activity"/>
    <property type="evidence" value="ECO:0007669"/>
    <property type="project" value="TreeGrafter"/>
</dbReference>
<dbReference type="PANTHER" id="PTHR47964:SF1">
    <property type="entry name" value="ATP-DEPENDENT DNA HELICASE HOMOLOG RECG, CHLOROPLASTIC"/>
    <property type="match status" value="1"/>
</dbReference>
<comment type="similarity">
    <text evidence="10 13">In the N-terminal section; belongs to the UvrB family.</text>
</comment>
<comment type="function">
    <text evidence="13">Couples transcription and DNA repair by recognizing RNA polymerase (RNAP) stalled at DNA lesions. Mediates ATP-dependent release of RNAP and its truncated transcript from the DNA, and recruitment of nucleotide excision repair machinery to the damaged site.</text>
</comment>
<keyword evidence="8 13" id="KW-0238">DNA-binding</keyword>
<dbReference type="InterPro" id="IPR037235">
    <property type="entry name" value="TRCF-like_C_D7"/>
</dbReference>
<dbReference type="CDD" id="cd17991">
    <property type="entry name" value="DEXHc_TRCF"/>
    <property type="match status" value="1"/>
</dbReference>
<comment type="subcellular location">
    <subcellularLocation>
        <location evidence="1 13">Cytoplasm</location>
    </subcellularLocation>
</comment>
<dbReference type="InterPro" id="IPR027417">
    <property type="entry name" value="P-loop_NTPase"/>
</dbReference>
<evidence type="ECO:0000256" key="2">
    <source>
        <dbReference type="ARBA" id="ARBA00022490"/>
    </source>
</evidence>